<dbReference type="Pfam" id="PF10509">
    <property type="entry name" value="GalKase_gal_bdg"/>
    <property type="match status" value="1"/>
</dbReference>
<sequence>MTKVSELIKKIEQGAADDSLLEIYTENHLEEKKARYVELLNRHSELFGDVEAMIISSPGRTELGGNHTDHNLGNVLAGSVDFDSVCVASLSADQKVVLDSKGYDAVRLSIDELSKRASEKDTTNALIRGILFRFDALGHKIGGFNCNMDSEVLPGSGLSSSASVEVLVGTLVSELFNEGKIGFVEVAKIGQFAENEYFGKASGLMDQVACAAGGVVGIDFRDPEKPVIKPIKYSFDEKGYELMVTDVRSSHANLSDEYSAMPEEMKSIAGYFGKSVCREITIEQLTAAASVLRERFGDRAVLRAFHFLNENERAVAELKALESDSLTEYFNLVNASGNSSFKYLQNIYLGTTPKDQSISVGLAFAEQFLSGAGACRVQGGGFAGTIQAYVPKARVKDYIVYMESIFGEGCSAELRIRNKPACRVL</sequence>
<dbReference type="PROSITE" id="PS00627">
    <property type="entry name" value="GHMP_KINASES_ATP"/>
    <property type="match status" value="1"/>
</dbReference>
<name>A0AAJ1IBW7_9SPIO</name>
<dbReference type="GO" id="GO:0005829">
    <property type="term" value="C:cytosol"/>
    <property type="evidence" value="ECO:0007669"/>
    <property type="project" value="TreeGrafter"/>
</dbReference>
<evidence type="ECO:0000256" key="5">
    <source>
        <dbReference type="ARBA" id="ARBA00022840"/>
    </source>
</evidence>
<dbReference type="InterPro" id="IPR019539">
    <property type="entry name" value="GalKase_N"/>
</dbReference>
<proteinExistence type="inferred from homology"/>
<dbReference type="InterPro" id="IPR020568">
    <property type="entry name" value="Ribosomal_Su5_D2-typ_SF"/>
</dbReference>
<dbReference type="SUPFAM" id="SSF54211">
    <property type="entry name" value="Ribosomal protein S5 domain 2-like"/>
    <property type="match status" value="1"/>
</dbReference>
<dbReference type="InterPro" id="IPR014721">
    <property type="entry name" value="Ribsml_uS5_D2-typ_fold_subgr"/>
</dbReference>
<evidence type="ECO:0000259" key="6">
    <source>
        <dbReference type="Pfam" id="PF00288"/>
    </source>
</evidence>
<dbReference type="AlphaFoldDB" id="A0AAJ1IBW7"/>
<dbReference type="Pfam" id="PF00288">
    <property type="entry name" value="GHMP_kinases_N"/>
    <property type="match status" value="1"/>
</dbReference>
<dbReference type="InterPro" id="IPR006206">
    <property type="entry name" value="Mevalonate/galactokinase"/>
</dbReference>
<dbReference type="InterPro" id="IPR000705">
    <property type="entry name" value="Galactokinase"/>
</dbReference>
<evidence type="ECO:0000256" key="1">
    <source>
        <dbReference type="ARBA" id="ARBA00006566"/>
    </source>
</evidence>
<evidence type="ECO:0000256" key="4">
    <source>
        <dbReference type="ARBA" id="ARBA00022777"/>
    </source>
</evidence>
<protein>
    <submittedName>
        <fullName evidence="8">Galactokinase family protein</fullName>
    </submittedName>
</protein>
<accession>A0AAJ1IBW7</accession>
<dbReference type="InterPro" id="IPR006203">
    <property type="entry name" value="GHMP_knse_ATP-bd_CS"/>
</dbReference>
<evidence type="ECO:0000313" key="9">
    <source>
        <dbReference type="Proteomes" id="UP001221217"/>
    </source>
</evidence>
<evidence type="ECO:0000313" key="8">
    <source>
        <dbReference type="EMBL" id="MDC7226420.1"/>
    </source>
</evidence>
<dbReference type="PIRSF" id="PIRSF000530">
    <property type="entry name" value="Galactokinase"/>
    <property type="match status" value="1"/>
</dbReference>
<dbReference type="InterPro" id="IPR006204">
    <property type="entry name" value="GHMP_kinase_N_dom"/>
</dbReference>
<gene>
    <name evidence="8" type="ORF">PQJ61_06620</name>
</gene>
<dbReference type="InterPro" id="IPR036554">
    <property type="entry name" value="GHMP_kinase_C_sf"/>
</dbReference>
<dbReference type="SUPFAM" id="SSF55060">
    <property type="entry name" value="GHMP Kinase, C-terminal domain"/>
    <property type="match status" value="1"/>
</dbReference>
<keyword evidence="2" id="KW-0808">Transferase</keyword>
<comment type="similarity">
    <text evidence="1">Belongs to the GHMP kinase family. GalK subfamily.</text>
</comment>
<reference evidence="8 9" key="1">
    <citation type="submission" date="2022-12" db="EMBL/GenBank/DDBJ databases">
        <title>Metagenome assembled genome from gulf of manar.</title>
        <authorList>
            <person name="Kohli P."/>
            <person name="Pk S."/>
            <person name="Venkata Ramana C."/>
            <person name="Sasikala C."/>
        </authorList>
    </citation>
    <scope>NUCLEOTIDE SEQUENCE [LARGE SCALE GENOMIC DNA]</scope>
    <source>
        <strain evidence="8">JB008</strain>
    </source>
</reference>
<keyword evidence="3" id="KW-0547">Nucleotide-binding</keyword>
<organism evidence="8 9">
    <name type="scientific">Candidatus Thalassospirochaeta sargassi</name>
    <dbReference type="NCBI Taxonomy" id="3119039"/>
    <lineage>
        <taxon>Bacteria</taxon>
        <taxon>Pseudomonadati</taxon>
        <taxon>Spirochaetota</taxon>
        <taxon>Spirochaetia</taxon>
        <taxon>Spirochaetales</taxon>
        <taxon>Spirochaetaceae</taxon>
        <taxon>Candidatus Thalassospirochaeta</taxon>
    </lineage>
</organism>
<evidence type="ECO:0000259" key="7">
    <source>
        <dbReference type="Pfam" id="PF10509"/>
    </source>
</evidence>
<dbReference type="PRINTS" id="PR00473">
    <property type="entry name" value="GALCTOKINASE"/>
</dbReference>
<dbReference type="Gene3D" id="3.30.230.10">
    <property type="match status" value="1"/>
</dbReference>
<dbReference type="GO" id="GO:0005524">
    <property type="term" value="F:ATP binding"/>
    <property type="evidence" value="ECO:0007669"/>
    <property type="project" value="UniProtKB-KW"/>
</dbReference>
<dbReference type="PRINTS" id="PR00959">
    <property type="entry name" value="MEVGALKINASE"/>
</dbReference>
<dbReference type="GO" id="GO:0006012">
    <property type="term" value="P:galactose metabolic process"/>
    <property type="evidence" value="ECO:0007669"/>
    <property type="project" value="InterPro"/>
</dbReference>
<feature type="domain" description="GHMP kinase N-terminal" evidence="6">
    <location>
        <begin position="135"/>
        <end position="214"/>
    </location>
</feature>
<dbReference type="Gene3D" id="3.30.70.890">
    <property type="entry name" value="GHMP kinase, C-terminal domain"/>
    <property type="match status" value="1"/>
</dbReference>
<feature type="domain" description="Galactokinase N-terminal" evidence="7">
    <location>
        <begin position="42"/>
        <end position="89"/>
    </location>
</feature>
<evidence type="ECO:0000256" key="3">
    <source>
        <dbReference type="ARBA" id="ARBA00022741"/>
    </source>
</evidence>
<keyword evidence="5" id="KW-0067">ATP-binding</keyword>
<keyword evidence="4" id="KW-0418">Kinase</keyword>
<evidence type="ECO:0000256" key="2">
    <source>
        <dbReference type="ARBA" id="ARBA00022679"/>
    </source>
</evidence>
<dbReference type="GO" id="GO:0004335">
    <property type="term" value="F:galactokinase activity"/>
    <property type="evidence" value="ECO:0007669"/>
    <property type="project" value="InterPro"/>
</dbReference>
<dbReference type="PANTHER" id="PTHR10457:SF7">
    <property type="entry name" value="GALACTOKINASE-RELATED"/>
    <property type="match status" value="1"/>
</dbReference>
<dbReference type="Proteomes" id="UP001221217">
    <property type="component" value="Unassembled WGS sequence"/>
</dbReference>
<comment type="caution">
    <text evidence="8">The sequence shown here is derived from an EMBL/GenBank/DDBJ whole genome shotgun (WGS) entry which is preliminary data.</text>
</comment>
<dbReference type="PANTHER" id="PTHR10457">
    <property type="entry name" value="MEVALONATE KINASE/GALACTOKINASE"/>
    <property type="match status" value="1"/>
</dbReference>
<dbReference type="EMBL" id="JAQQAL010000011">
    <property type="protein sequence ID" value="MDC7226420.1"/>
    <property type="molecule type" value="Genomic_DNA"/>
</dbReference>